<comment type="caution">
    <text evidence="10">The sequence shown here is derived from an EMBL/GenBank/DDBJ whole genome shotgun (WGS) entry which is preliminary data.</text>
</comment>
<comment type="subcellular location">
    <subcellularLocation>
        <location evidence="1">Membrane</location>
        <topology evidence="1">Single-pass type II membrane protein</topology>
    </subcellularLocation>
</comment>
<keyword evidence="6 8" id="KW-0175">Coiled coil</keyword>
<evidence type="ECO:0000256" key="5">
    <source>
        <dbReference type="ARBA" id="ARBA00022989"/>
    </source>
</evidence>
<feature type="region of interest" description="Disordered" evidence="9">
    <location>
        <begin position="1063"/>
        <end position="1085"/>
    </location>
</feature>
<feature type="region of interest" description="Disordered" evidence="9">
    <location>
        <begin position="354"/>
        <end position="376"/>
    </location>
</feature>
<dbReference type="SUPFAM" id="SSF52047">
    <property type="entry name" value="RNI-like"/>
    <property type="match status" value="1"/>
</dbReference>
<evidence type="ECO:0000256" key="9">
    <source>
        <dbReference type="SAM" id="MobiDB-lite"/>
    </source>
</evidence>
<sequence>MLDSVQIRRRGAQDFEAYYDYACAIQDSVPLPTVKANLSQGMLAFNGDRIRLTDWTPILSSLTINKQLQHVAVSSCYQSGLSIGEPERYRSGFRKKIPVIRSKEMTFKLCKTLRDCLTISPNLKTLQLHGLLLRERDLITLTKGLAKSVSLENLSLAHCPIADEGLEVICQSVKYSSSIKTVDFTGCNLTWRGAEHMANIIKHQAMRRHSAAWAESLRYRKPEFEGMGGLRRVTLNCNTLVGDRGAAALAKELAEDFWVKAMDLQKCGLSNKGTLSLLEALKSNTSLCVLDVRRNPLVDNDLVKTVIQRVLTNGPSSQYSWIKPTAPKDSQKVPGLKRKILGHTARGKATCRMGPRKLSSASREIPGVPQQTHPSRHIPWRTAERAGRQRQTPLDTVAEQSFERAAIVQVTVETESEEQDECSETKSPSAQSLQDRITVRQYKRLQVELEECRLRLAEERRARMKADTRLMEYELENAQLRRVNFSLSEALQDQSRGSCSVLEDDAVLDSIENSFSKFHAFLDLLKDAGMGQLASMAGIDHSDFGPLGRPQLCSTIGTGAGVQDAGEKVDLAPDRPNEPIVASEGQTNACSPGGLATLRGFSSEGEPRAASLIPATDRASDSCVENPAGENQPTDKAPSQPVSGSHHVTRSNGFHGNGSCAKSSYSSGSQTSASIGKGSCSGNVSHHINGKGSKHSKLSIHSNDSHGYSFNYSNDSHANSSIHSDSSHSNDWHGDGSVRSSVSGEIERVESVGSLASISSRVGRAQSLSRGRLFTIKKAFRAQQLSAKLQQQKRLQAMGGLGNGRRGVRSPPLLIGALIACILVLGFNYWVSNSRNLELQTKLYELEAQVRRVASERGAEEVKKNEFQEEIQRLKDESSRMQSLNKKLEGIQSFCSQEKASQQKNISSSIQTIQNLKSQLNVLNADLGKTQKEFKNCQGNLNTLNKKLTYDMTQCNTQILAQREECAEMVAAAKKEVQKKLQQSNVVVVSQNISNQMQKVGPTVTVRKPHKDSGPGRTGLDDTKTSSVNGHAPESSVTNGPIVDFKASELETNEIVADKGTLPVPNAKAAKPGTVEGASDPPNRNLTESMEVMEARGGEPNLEEVLSDADDIHLSQAKEVEALIGQKVKDPEEDYDADEQIVGGVGLDKRNQMAENIDKEAEREMQEELADYNGDDENEGESEADKQMALAQF</sequence>
<dbReference type="FunFam" id="3.80.10.10:FF:000070">
    <property type="entry name" value="Centrosomal protein of 78 kDa"/>
    <property type="match status" value="1"/>
</dbReference>
<evidence type="ECO:0000256" key="8">
    <source>
        <dbReference type="SAM" id="Coils"/>
    </source>
</evidence>
<dbReference type="PANTHER" id="PTHR24110">
    <property type="entry name" value="CENTROSOMAL PROTEIN OF 78 KDA"/>
    <property type="match status" value="1"/>
</dbReference>
<feature type="region of interest" description="Disordered" evidence="9">
    <location>
        <begin position="718"/>
        <end position="739"/>
    </location>
</feature>
<evidence type="ECO:0000256" key="4">
    <source>
        <dbReference type="ARBA" id="ARBA00022968"/>
    </source>
</evidence>
<dbReference type="SMART" id="SM00368">
    <property type="entry name" value="LRR_RI"/>
    <property type="match status" value="4"/>
</dbReference>
<feature type="compositionally biased region" description="Basic and acidic residues" evidence="9">
    <location>
        <begin position="1011"/>
        <end position="1024"/>
    </location>
</feature>
<dbReference type="Gene3D" id="3.80.10.10">
    <property type="entry name" value="Ribonuclease Inhibitor"/>
    <property type="match status" value="2"/>
</dbReference>
<name>A0ABD0WS89_UMBPY</name>
<organism evidence="10 11">
    <name type="scientific">Umbra pygmaea</name>
    <name type="common">Eastern mudminnow</name>
    <dbReference type="NCBI Taxonomy" id="75934"/>
    <lineage>
        <taxon>Eukaryota</taxon>
        <taxon>Metazoa</taxon>
        <taxon>Chordata</taxon>
        <taxon>Craniata</taxon>
        <taxon>Vertebrata</taxon>
        <taxon>Euteleostomi</taxon>
        <taxon>Actinopterygii</taxon>
        <taxon>Neopterygii</taxon>
        <taxon>Teleostei</taxon>
        <taxon>Protacanthopterygii</taxon>
        <taxon>Esociformes</taxon>
        <taxon>Umbridae</taxon>
        <taxon>Umbra</taxon>
    </lineage>
</organism>
<keyword evidence="7" id="KW-0472">Membrane</keyword>
<accession>A0ABD0WS89</accession>
<dbReference type="PRINTS" id="PR02084">
    <property type="entry name" value="GOLM1CASC4"/>
</dbReference>
<evidence type="ECO:0000256" key="6">
    <source>
        <dbReference type="ARBA" id="ARBA00023054"/>
    </source>
</evidence>
<evidence type="ECO:0000256" key="2">
    <source>
        <dbReference type="ARBA" id="ARBA00007474"/>
    </source>
</evidence>
<dbReference type="EMBL" id="JAGEUA010000005">
    <property type="protein sequence ID" value="KAL0979685.1"/>
    <property type="molecule type" value="Genomic_DNA"/>
</dbReference>
<dbReference type="InterPro" id="IPR032675">
    <property type="entry name" value="LRR_dom_sf"/>
</dbReference>
<feature type="compositionally biased region" description="Acidic residues" evidence="9">
    <location>
        <begin position="1167"/>
        <end position="1182"/>
    </location>
</feature>
<protein>
    <recommendedName>
        <fullName evidence="12">Centrosomal protein of 78 kDa</fullName>
    </recommendedName>
</protein>
<keyword evidence="5" id="KW-1133">Transmembrane helix</keyword>
<feature type="compositionally biased region" description="Polar residues" evidence="9">
    <location>
        <begin position="1025"/>
        <end position="1039"/>
    </location>
</feature>
<feature type="coiled-coil region" evidence="8">
    <location>
        <begin position="857"/>
        <end position="933"/>
    </location>
</feature>
<dbReference type="Proteomes" id="UP001557470">
    <property type="component" value="Unassembled WGS sequence"/>
</dbReference>
<feature type="region of interest" description="Disordered" evidence="9">
    <location>
        <begin position="999"/>
        <end position="1040"/>
    </location>
</feature>
<evidence type="ECO:0000256" key="3">
    <source>
        <dbReference type="ARBA" id="ARBA00022692"/>
    </source>
</evidence>
<dbReference type="InterPro" id="IPR001611">
    <property type="entry name" value="Leu-rich_rpt"/>
</dbReference>
<reference evidence="10 11" key="1">
    <citation type="submission" date="2024-06" db="EMBL/GenBank/DDBJ databases">
        <authorList>
            <person name="Pan Q."/>
            <person name="Wen M."/>
            <person name="Jouanno E."/>
            <person name="Zahm M."/>
            <person name="Klopp C."/>
            <person name="Cabau C."/>
            <person name="Louis A."/>
            <person name="Berthelot C."/>
            <person name="Parey E."/>
            <person name="Roest Crollius H."/>
            <person name="Montfort J."/>
            <person name="Robinson-Rechavi M."/>
            <person name="Bouchez O."/>
            <person name="Lampietro C."/>
            <person name="Lopez Roques C."/>
            <person name="Donnadieu C."/>
            <person name="Postlethwait J."/>
            <person name="Bobe J."/>
            <person name="Verreycken H."/>
            <person name="Guiguen Y."/>
        </authorList>
    </citation>
    <scope>NUCLEOTIDE SEQUENCE [LARGE SCALE GENOMIC DNA]</scope>
    <source>
        <strain evidence="10">Up_M1</strain>
        <tissue evidence="10">Testis</tissue>
    </source>
</reference>
<dbReference type="AlphaFoldDB" id="A0ABD0WS89"/>
<evidence type="ECO:0000256" key="7">
    <source>
        <dbReference type="ARBA" id="ARBA00023136"/>
    </source>
</evidence>
<dbReference type="PANTHER" id="PTHR24110:SF3">
    <property type="entry name" value="CENTROSOMAL PROTEIN OF 78 KDA"/>
    <property type="match status" value="1"/>
</dbReference>
<feature type="region of interest" description="Disordered" evidence="9">
    <location>
        <begin position="1158"/>
        <end position="1193"/>
    </location>
</feature>
<evidence type="ECO:0008006" key="12">
    <source>
        <dbReference type="Google" id="ProtNLM"/>
    </source>
</evidence>
<evidence type="ECO:0000313" key="10">
    <source>
        <dbReference type="EMBL" id="KAL0979685.1"/>
    </source>
</evidence>
<evidence type="ECO:0000313" key="11">
    <source>
        <dbReference type="Proteomes" id="UP001557470"/>
    </source>
</evidence>
<keyword evidence="11" id="KW-1185">Reference proteome</keyword>
<dbReference type="InterPro" id="IPR026139">
    <property type="entry name" value="GOLM1/CASC4"/>
</dbReference>
<feature type="region of interest" description="Disordered" evidence="9">
    <location>
        <begin position="600"/>
        <end position="680"/>
    </location>
</feature>
<gene>
    <name evidence="10" type="ORF">UPYG_G00188230</name>
</gene>
<feature type="coiled-coil region" evidence="8">
    <location>
        <begin position="442"/>
        <end position="483"/>
    </location>
</feature>
<dbReference type="GO" id="GO:0016020">
    <property type="term" value="C:membrane"/>
    <property type="evidence" value="ECO:0007669"/>
    <property type="project" value="UniProtKB-SubCell"/>
</dbReference>
<proteinExistence type="inferred from homology"/>
<keyword evidence="4" id="KW-0735">Signal-anchor</keyword>
<keyword evidence="3" id="KW-0812">Transmembrane</keyword>
<feature type="compositionally biased region" description="Low complexity" evidence="9">
    <location>
        <begin position="657"/>
        <end position="674"/>
    </location>
</feature>
<feature type="compositionally biased region" description="Basic and acidic residues" evidence="9">
    <location>
        <begin position="725"/>
        <end position="736"/>
    </location>
</feature>
<dbReference type="Pfam" id="PF13516">
    <property type="entry name" value="LRR_6"/>
    <property type="match status" value="1"/>
</dbReference>
<evidence type="ECO:0000256" key="1">
    <source>
        <dbReference type="ARBA" id="ARBA00004606"/>
    </source>
</evidence>
<comment type="similarity">
    <text evidence="2">Belongs to the GOLM family.</text>
</comment>